<organism evidence="1 2">
    <name type="scientific">Tagetes erecta</name>
    <name type="common">African marigold</name>
    <dbReference type="NCBI Taxonomy" id="13708"/>
    <lineage>
        <taxon>Eukaryota</taxon>
        <taxon>Viridiplantae</taxon>
        <taxon>Streptophyta</taxon>
        <taxon>Embryophyta</taxon>
        <taxon>Tracheophyta</taxon>
        <taxon>Spermatophyta</taxon>
        <taxon>Magnoliopsida</taxon>
        <taxon>eudicotyledons</taxon>
        <taxon>Gunneridae</taxon>
        <taxon>Pentapetalae</taxon>
        <taxon>asterids</taxon>
        <taxon>campanulids</taxon>
        <taxon>Asterales</taxon>
        <taxon>Asteraceae</taxon>
        <taxon>Asteroideae</taxon>
        <taxon>Heliantheae alliance</taxon>
        <taxon>Tageteae</taxon>
        <taxon>Tagetes</taxon>
    </lineage>
</organism>
<dbReference type="AlphaFoldDB" id="A0AAD8KWN1"/>
<dbReference type="Proteomes" id="UP001229421">
    <property type="component" value="Unassembled WGS sequence"/>
</dbReference>
<gene>
    <name evidence="1" type="ORF">QVD17_12453</name>
</gene>
<proteinExistence type="predicted"/>
<comment type="caution">
    <text evidence="1">The sequence shown here is derived from an EMBL/GenBank/DDBJ whole genome shotgun (WGS) entry which is preliminary data.</text>
</comment>
<evidence type="ECO:0000313" key="2">
    <source>
        <dbReference type="Proteomes" id="UP001229421"/>
    </source>
</evidence>
<accession>A0AAD8KWN1</accession>
<dbReference type="EMBL" id="JAUHHV010000003">
    <property type="protein sequence ID" value="KAK1430014.1"/>
    <property type="molecule type" value="Genomic_DNA"/>
</dbReference>
<evidence type="ECO:0000313" key="1">
    <source>
        <dbReference type="EMBL" id="KAK1430014.1"/>
    </source>
</evidence>
<name>A0AAD8KWN1_TARER</name>
<keyword evidence="2" id="KW-1185">Reference proteome</keyword>
<sequence length="424" mass="46202">MTQQKAPSVSPQEGSPTINLRRENQYSVLLRASRVSWPSLVSWALQLLVSHPTAYDGTSDETVAGSFCKTVPSPSHPSRYLLASSSSVRAETSMRRSAQKAGHVHLKKESSANRVVEMDQLEEVSGETVSVDVEKERLKKVVREGSEKVVLGESKMKSPASVLKAKVVSNGKGKAPKVVQKVGDAGEDEDDDVFVPKRRIRHGDTLKKPSTCREVFRNIAPPAKRAISSALEDEKLIQSEYSDAIATEVLTDTEIKSLASERDDMKKKQGELVKRISFLEYSGKAVDREVERIAKEKDALEVEVAKLKAEAVSRCYGQPLSVLKGVEPAGLNRDIMGKSLKFPSLKRLNAQAVGEGVGPSSSTKKVMVLEETKTSKSQPDTEVMTELAIDPSLDPDVHMLYDGVGNLTLDGRLTASPGKLPDLP</sequence>
<protein>
    <submittedName>
        <fullName evidence="1">Uncharacterized protein</fullName>
    </submittedName>
</protein>
<reference evidence="1" key="1">
    <citation type="journal article" date="2023" name="bioRxiv">
        <title>Improved chromosome-level genome assembly for marigold (Tagetes erecta).</title>
        <authorList>
            <person name="Jiang F."/>
            <person name="Yuan L."/>
            <person name="Wang S."/>
            <person name="Wang H."/>
            <person name="Xu D."/>
            <person name="Wang A."/>
            <person name="Fan W."/>
        </authorList>
    </citation>
    <scope>NUCLEOTIDE SEQUENCE</scope>
    <source>
        <strain evidence="1">WSJ</strain>
        <tissue evidence="1">Leaf</tissue>
    </source>
</reference>